<feature type="region of interest" description="Disordered" evidence="1">
    <location>
        <begin position="795"/>
        <end position="815"/>
    </location>
</feature>
<gene>
    <name evidence="2" type="ORF">ABEB36_008390</name>
</gene>
<dbReference type="SUPFAM" id="SSF48371">
    <property type="entry name" value="ARM repeat"/>
    <property type="match status" value="1"/>
</dbReference>
<evidence type="ECO:0000256" key="1">
    <source>
        <dbReference type="SAM" id="MobiDB-lite"/>
    </source>
</evidence>
<protein>
    <recommendedName>
        <fullName evidence="4">Telomere-associated protein RIF1</fullName>
    </recommendedName>
</protein>
<sequence>MEEHELYSSVVKSLNKKGLLNEEIDKETYNNLLKQITIDLSSNKDQDQERATKISLVLLENNVDTVAQDILSILQSEPINQKTKSTILDASKHILVKLFIEAKDLNSLVALRSCLKENERSEIFLEIMKTIYSVPSNRQNCKKILLNNCIPIIMQLSNTSDPLKVHFIDLALDFASIISSDFNQEDYNAIVSKINDYIKNISELRINKFSEWHKLWIFLLRLLGTKLHQSMSLMNKLLRVVEGAFRDTSCSQRLLGYDCWKELIDNVGLDRNHISSEKQLKLILTPLKAKFSRQDVVIEKRFRVFEYLLEKLQDKAVLVLNDFLEFCFGDIRENSDPNKTGLGKSLPQLHTKSAKVLFAILGHSHDSDKCCLENETKLYTPLLSVNNYSDHFYNITKSIDECCKILKNANNFYIMSKCLWGSLLKMVINNPIENNDHITHIKKVLTCFGQDNDDRLHVMAAVVLMDTCKLGSKVFPIVFSNLNNILNVLFSVPLEGEISDPQNFLSLLSDDSEMSNQIVMDLMNAFIHSKKEKYNLNYIASIWLFLTRKTNDYAPDRSLTFLSWPFLHSHIITKKLQNEVMLQYENKIVPFIESSPDLHLGFFKYIHKVLQPDPGLYIHTLKFITIFKPKPDKEDILNTTFEILLSLLQLDESDNKNYIQEIESYIVVVLKEHISKIENPGMIKTLCLCMGCLFKLKRFEVFTTFETRIKNLTDDLKKIYLEYFLDFTKYPNFSKNSKTIKNINSLLEGANEEKTFISDKSESEEPKPSNIDSSFSAPTLFFFGKDVESPSKLVGSKLKNKRTPTKEETKIPSSIDDESNSKFVLITSEVKLDKEQLTEHQKKSLKKRREDIPALYQDLSQSVNDTFDSNSAFKCENSQNQNPLSNAEEEEKKMKKELKRLSLNIVGAADYVALDSKRKRRDRRLENLTKLNKDDDKKLQKSPDKNMKKRASSEKAIKGKSKFDEKSEKLKSNKNIRKIQRHSLPDSLNPNIEPVDAVLTLAADMKSIDSETKNHNCKKRKRVSSSEEDEIIESSQECTTPHSTSSKLRWSVSRRNSLTEKQPSNVPESIKNVKSCNSETTTEPNVSQQLSQSICSEESVSKSNKRNKKKLLQHQNSSGSNMRSPRRSLRNSEIKDQKNKKQTPENFQLSLENLVNSPNRKSPKNQVTSTQTESRIVSQDTQTQESVVNATCEVHVHLELPQKLPLTNSMQEIAQMDTQSFNLSDLESQKTILNNTKTSTLTNNTLVSIVDDENENDLNPEQPNDNLETCKSNAPSTEIAGTNSGASSMSSMEIFHFDDEPKSPERIIKPCDVLLGKKVYSTPSQSESDLPSSPVTTDTPTITSELLSNTLNISPIHSDENADSSSKERKIVPVTLKFDDDQDNREDSNGKLFETPSQTVHESTSIEIESVETLPVTKNKEVRNVQSVFNSWSPYSQRFVSRRKRGLLQSPSVSRIKKLMANMKQSSQPEITEEMSQEDLLTFTREIPSPLAIPRTGILKRKHPESLDEGISPCAKRKRVNFSDPCTTSKKIFLKDDDIVVPSKEDVDKQFEEVLAANAYGLEVEVSSLPLIENNAIYPDLIDSNENVKVVYEDSRLNVETIGDLAKMNKEALEALSIDSSLIYEILDDYYKKQMMAILNEHSYEKSPLVLAENMLQNIDLRLDSAEKSKKSNVSLGDVITSSCDLKKVLKFFKEHFKVEAAEVFDVLEEIYTAEKAPVIINYLINTVGVDQIFKTLSESGISHENLVLKAIFSYRSLTDLSDLDRMAVEEIPKFIKKNLISYNTAQAQNSVATEKPKADIYKNLFTQFTDSLIRSKNLSKEELFELSTEFQKKIFF</sequence>
<evidence type="ECO:0000313" key="2">
    <source>
        <dbReference type="EMBL" id="KAL1497413.1"/>
    </source>
</evidence>
<name>A0ABD1ENW3_HYPHA</name>
<feature type="region of interest" description="Disordered" evidence="1">
    <location>
        <begin position="1322"/>
        <end position="1341"/>
    </location>
</feature>
<feature type="compositionally biased region" description="Polar residues" evidence="1">
    <location>
        <begin position="1038"/>
        <end position="1095"/>
    </location>
</feature>
<reference evidence="2 3" key="1">
    <citation type="submission" date="2024-05" db="EMBL/GenBank/DDBJ databases">
        <title>Genetic variation in Jamaican populations of the coffee berry borer (Hypothenemus hampei).</title>
        <authorList>
            <person name="Errbii M."/>
            <person name="Myrie A."/>
        </authorList>
    </citation>
    <scope>NUCLEOTIDE SEQUENCE [LARGE SCALE GENOMIC DNA]</scope>
    <source>
        <strain evidence="2">JA-Hopewell-2020-01-JO</strain>
        <tissue evidence="2">Whole body</tissue>
    </source>
</reference>
<dbReference type="Proteomes" id="UP001566132">
    <property type="component" value="Unassembled WGS sequence"/>
</dbReference>
<evidence type="ECO:0008006" key="4">
    <source>
        <dbReference type="Google" id="ProtNLM"/>
    </source>
</evidence>
<feature type="compositionally biased region" description="Polar residues" evidence="1">
    <location>
        <begin position="1259"/>
        <end position="1287"/>
    </location>
</feature>
<dbReference type="InterPro" id="IPR016024">
    <property type="entry name" value="ARM-type_fold"/>
</dbReference>
<feature type="compositionally biased region" description="Polar residues" evidence="1">
    <location>
        <begin position="1113"/>
        <end position="1123"/>
    </location>
</feature>
<comment type="caution">
    <text evidence="2">The sequence shown here is derived from an EMBL/GenBank/DDBJ whole genome shotgun (WGS) entry which is preliminary data.</text>
</comment>
<accession>A0ABD1ENW3</accession>
<evidence type="ECO:0000313" key="3">
    <source>
        <dbReference type="Proteomes" id="UP001566132"/>
    </source>
</evidence>
<feature type="compositionally biased region" description="Basic and acidic residues" evidence="1">
    <location>
        <begin position="1130"/>
        <end position="1143"/>
    </location>
</feature>
<feature type="compositionally biased region" description="Basic and acidic residues" evidence="1">
    <location>
        <begin position="925"/>
        <end position="971"/>
    </location>
</feature>
<proteinExistence type="predicted"/>
<dbReference type="PANTHER" id="PTHR22928">
    <property type="entry name" value="TELOMERE-ASSOCIATED PROTEIN RIF1"/>
    <property type="match status" value="1"/>
</dbReference>
<feature type="compositionally biased region" description="Basic residues" evidence="1">
    <location>
        <begin position="1103"/>
        <end position="1112"/>
    </location>
</feature>
<feature type="compositionally biased region" description="Basic and acidic residues" evidence="1">
    <location>
        <begin position="1357"/>
        <end position="1371"/>
    </location>
</feature>
<feature type="compositionally biased region" description="Polar residues" evidence="1">
    <location>
        <begin position="872"/>
        <end position="885"/>
    </location>
</feature>
<feature type="region of interest" description="Disordered" evidence="1">
    <location>
        <begin position="872"/>
        <end position="891"/>
    </location>
</feature>
<feature type="region of interest" description="Disordered" evidence="1">
    <location>
        <begin position="925"/>
        <end position="974"/>
    </location>
</feature>
<feature type="region of interest" description="Disordered" evidence="1">
    <location>
        <begin position="1010"/>
        <end position="1183"/>
    </location>
</feature>
<keyword evidence="3" id="KW-1185">Reference proteome</keyword>
<dbReference type="EMBL" id="JBDJPC010000006">
    <property type="protein sequence ID" value="KAL1497413.1"/>
    <property type="molecule type" value="Genomic_DNA"/>
</dbReference>
<feature type="compositionally biased region" description="Polar residues" evidence="1">
    <location>
        <begin position="1144"/>
        <end position="1183"/>
    </location>
</feature>
<feature type="region of interest" description="Disordered" evidence="1">
    <location>
        <begin position="1353"/>
        <end position="1392"/>
    </location>
</feature>
<feature type="region of interest" description="Disordered" evidence="1">
    <location>
        <begin position="1254"/>
        <end position="1287"/>
    </location>
</feature>
<organism evidence="2 3">
    <name type="scientific">Hypothenemus hampei</name>
    <name type="common">Coffee berry borer</name>
    <dbReference type="NCBI Taxonomy" id="57062"/>
    <lineage>
        <taxon>Eukaryota</taxon>
        <taxon>Metazoa</taxon>
        <taxon>Ecdysozoa</taxon>
        <taxon>Arthropoda</taxon>
        <taxon>Hexapoda</taxon>
        <taxon>Insecta</taxon>
        <taxon>Pterygota</taxon>
        <taxon>Neoptera</taxon>
        <taxon>Endopterygota</taxon>
        <taxon>Coleoptera</taxon>
        <taxon>Polyphaga</taxon>
        <taxon>Cucujiformia</taxon>
        <taxon>Curculionidae</taxon>
        <taxon>Scolytinae</taxon>
        <taxon>Hypothenemus</taxon>
    </lineage>
</organism>
<dbReference type="PANTHER" id="PTHR22928:SF3">
    <property type="entry name" value="TELOMERE-ASSOCIATED PROTEIN RIF1"/>
    <property type="match status" value="1"/>
</dbReference>